<accession>A0A8W8IJ70</accession>
<organism evidence="2 3">
    <name type="scientific">Magallana gigas</name>
    <name type="common">Pacific oyster</name>
    <name type="synonym">Crassostrea gigas</name>
    <dbReference type="NCBI Taxonomy" id="29159"/>
    <lineage>
        <taxon>Eukaryota</taxon>
        <taxon>Metazoa</taxon>
        <taxon>Spiralia</taxon>
        <taxon>Lophotrochozoa</taxon>
        <taxon>Mollusca</taxon>
        <taxon>Bivalvia</taxon>
        <taxon>Autobranchia</taxon>
        <taxon>Pteriomorphia</taxon>
        <taxon>Ostreida</taxon>
        <taxon>Ostreoidea</taxon>
        <taxon>Ostreidae</taxon>
        <taxon>Magallana</taxon>
    </lineage>
</organism>
<proteinExistence type="predicted"/>
<dbReference type="AlphaFoldDB" id="A0A8W8IJ70"/>
<evidence type="ECO:0000313" key="2">
    <source>
        <dbReference type="EnsemblMetazoa" id="G14266.1:cds"/>
    </source>
</evidence>
<keyword evidence="1" id="KW-0812">Transmembrane</keyword>
<dbReference type="EnsemblMetazoa" id="G14266.1">
    <property type="protein sequence ID" value="G14266.1:cds"/>
    <property type="gene ID" value="G14266"/>
</dbReference>
<evidence type="ECO:0000256" key="1">
    <source>
        <dbReference type="SAM" id="Phobius"/>
    </source>
</evidence>
<keyword evidence="1" id="KW-0472">Membrane</keyword>
<protein>
    <submittedName>
        <fullName evidence="2">Uncharacterized protein</fullName>
    </submittedName>
</protein>
<keyword evidence="3" id="KW-1185">Reference proteome</keyword>
<feature type="transmembrane region" description="Helical" evidence="1">
    <location>
        <begin position="450"/>
        <end position="477"/>
    </location>
</feature>
<reference evidence="2" key="1">
    <citation type="submission" date="2022-08" db="UniProtKB">
        <authorList>
            <consortium name="EnsemblMetazoa"/>
        </authorList>
    </citation>
    <scope>IDENTIFICATION</scope>
    <source>
        <strain evidence="2">05x7-T-G4-1.051#20</strain>
    </source>
</reference>
<evidence type="ECO:0000313" key="3">
    <source>
        <dbReference type="Proteomes" id="UP000005408"/>
    </source>
</evidence>
<dbReference type="Proteomes" id="UP000005408">
    <property type="component" value="Unassembled WGS sequence"/>
</dbReference>
<sequence length="535" mass="61343">MHPPFSTVSRELLQNLWYQLQHFRITVDSNDDDATTVGTPLEYGQVFKLITVQGENLFLGRAFIDDVKYAPSNKLQDAFNLKDGRRYFSPGDLSGMSIFLKSERDKPYLISLQLKCSRSTYYNVQVNLEGNEGTVKFQMRQSCTSSYNWNHAAFSDKDIGDLQRVRFMNTSGTEPIKGIQVRTTSQNRRRNLRYRKTGLHSVGNEIMFTMDNKEEKPAEYDIYPTQFSLLSKNHPRGSFVRRRDTVFVEVVSAIKRESFWGKPATHLLSHKNSMVTIEEKTPVPFKRISALVEERQQDTRAEGWNLKLSENEIQTYPYLSVITTQYNVSNFDVIFENLERTFSVDSYRVVVPLMANKRGCMIDDDYIQTYLMTTDEIEGLKFENTSVSLSWTSITVTTSITAMNKDMYEQNMPALDSILRMAVQQYPCNEGRAALFVYRQSSEEMGLSTVAIVVIAVLASIIAALSIVLGTLACLLYRRRKNVPPPSESRPMVEANRYVDESEHTDVLYTNKVFDAQQDRLQGSLALPPRSRRQI</sequence>
<keyword evidence="1" id="KW-1133">Transmembrane helix</keyword>
<name>A0A8W8IJ70_MAGGI</name>